<gene>
    <name evidence="3" type="ORF">A3G00_04845</name>
</gene>
<dbReference type="PANTHER" id="PTHR35024">
    <property type="entry name" value="HYPOTHETICAL CYTOSOLIC PROTEIN"/>
    <property type="match status" value="1"/>
</dbReference>
<evidence type="ECO:0000313" key="4">
    <source>
        <dbReference type="Proteomes" id="UP000178347"/>
    </source>
</evidence>
<dbReference type="EMBL" id="MFQN01000025">
    <property type="protein sequence ID" value="OGH74165.1"/>
    <property type="molecule type" value="Genomic_DNA"/>
</dbReference>
<dbReference type="AlphaFoldDB" id="A0A1F6MR66"/>
<feature type="region of interest" description="Disordered" evidence="2">
    <location>
        <begin position="1"/>
        <end position="25"/>
    </location>
</feature>
<accession>A0A1F6MR66</accession>
<evidence type="ECO:0008006" key="5">
    <source>
        <dbReference type="Google" id="ProtNLM"/>
    </source>
</evidence>
<dbReference type="InterPro" id="IPR007607">
    <property type="entry name" value="BacA/B"/>
</dbReference>
<organism evidence="3 4">
    <name type="scientific">Candidatus Magasanikbacteria bacterium RIFCSPLOWO2_12_FULL_43_12</name>
    <dbReference type="NCBI Taxonomy" id="1798692"/>
    <lineage>
        <taxon>Bacteria</taxon>
        <taxon>Candidatus Magasanikiibacteriota</taxon>
    </lineage>
</organism>
<dbReference type="STRING" id="1798692.A3G00_04845"/>
<comment type="caution">
    <text evidence="3">The sequence shown here is derived from an EMBL/GenBank/DDBJ whole genome shotgun (WGS) entry which is preliminary data.</text>
</comment>
<evidence type="ECO:0000256" key="1">
    <source>
        <dbReference type="ARBA" id="ARBA00044755"/>
    </source>
</evidence>
<dbReference type="Pfam" id="PF04519">
    <property type="entry name" value="Bactofilin"/>
    <property type="match status" value="1"/>
</dbReference>
<dbReference type="PANTHER" id="PTHR35024:SF4">
    <property type="entry name" value="POLYMER-FORMING CYTOSKELETAL PROTEIN"/>
    <property type="match status" value="1"/>
</dbReference>
<evidence type="ECO:0000313" key="3">
    <source>
        <dbReference type="EMBL" id="OGH74165.1"/>
    </source>
</evidence>
<comment type="similarity">
    <text evidence="1">Belongs to the bactofilin family.</text>
</comment>
<protein>
    <recommendedName>
        <fullName evidence="5">Cell shape determination protein CcmA</fullName>
    </recommendedName>
</protein>
<name>A0A1F6MR66_9BACT</name>
<sequence>MFQKTSRPAMPQEEYPTPGVSPDEVETVVGPSVRVEGDFASEGNIIVKGIVSGSVKTSKLLTVEKGASIFANVRAGNAAISGSIRGNVKVSDRLDLAETAQVAGDIDCRVLSVAPGALIQGRVTMKGIDIIGDKRDDKKVGGFMSKIKSRSEDEIEDSVGSAL</sequence>
<reference evidence="3 4" key="1">
    <citation type="journal article" date="2016" name="Nat. Commun.">
        <title>Thousands of microbial genomes shed light on interconnected biogeochemical processes in an aquifer system.</title>
        <authorList>
            <person name="Anantharaman K."/>
            <person name="Brown C.T."/>
            <person name="Hug L.A."/>
            <person name="Sharon I."/>
            <person name="Castelle C.J."/>
            <person name="Probst A.J."/>
            <person name="Thomas B.C."/>
            <person name="Singh A."/>
            <person name="Wilkins M.J."/>
            <person name="Karaoz U."/>
            <person name="Brodie E.L."/>
            <person name="Williams K.H."/>
            <person name="Hubbard S.S."/>
            <person name="Banfield J.F."/>
        </authorList>
    </citation>
    <scope>NUCLEOTIDE SEQUENCE [LARGE SCALE GENOMIC DNA]</scope>
</reference>
<proteinExistence type="inferred from homology"/>
<evidence type="ECO:0000256" key="2">
    <source>
        <dbReference type="SAM" id="MobiDB-lite"/>
    </source>
</evidence>
<dbReference type="Proteomes" id="UP000178347">
    <property type="component" value="Unassembled WGS sequence"/>
</dbReference>